<sequence>MARPTAAHAAVAVPATRLRPKHGLPQSFSAIRANPARSPGPPGAVAGRSAVDIEDYAIPAGGAVSGGGDRTALDLVELARQENPRPAPTRFRAPRCIRPRTSGRRQPTASAAPAAWPHRPGR</sequence>
<feature type="region of interest" description="Disordered" evidence="1">
    <location>
        <begin position="20"/>
        <end position="47"/>
    </location>
</feature>
<proteinExistence type="predicted"/>
<comment type="caution">
    <text evidence="2">The sequence shown here is derived from an EMBL/GenBank/DDBJ whole genome shotgun (WGS) entry which is preliminary data.</text>
</comment>
<evidence type="ECO:0000313" key="3">
    <source>
        <dbReference type="Proteomes" id="UP001501218"/>
    </source>
</evidence>
<keyword evidence="3" id="KW-1185">Reference proteome</keyword>
<organism evidence="2 3">
    <name type="scientific">Saccharopolyspora halophila</name>
    <dbReference type="NCBI Taxonomy" id="405551"/>
    <lineage>
        <taxon>Bacteria</taxon>
        <taxon>Bacillati</taxon>
        <taxon>Actinomycetota</taxon>
        <taxon>Actinomycetes</taxon>
        <taxon>Pseudonocardiales</taxon>
        <taxon>Pseudonocardiaceae</taxon>
        <taxon>Saccharopolyspora</taxon>
    </lineage>
</organism>
<evidence type="ECO:0000313" key="2">
    <source>
        <dbReference type="EMBL" id="GAA2351469.1"/>
    </source>
</evidence>
<dbReference type="EMBL" id="BAAARA010000010">
    <property type="protein sequence ID" value="GAA2351469.1"/>
    <property type="molecule type" value="Genomic_DNA"/>
</dbReference>
<feature type="region of interest" description="Disordered" evidence="1">
    <location>
        <begin position="80"/>
        <end position="122"/>
    </location>
</feature>
<protein>
    <submittedName>
        <fullName evidence="2">Uncharacterized protein</fullName>
    </submittedName>
</protein>
<gene>
    <name evidence="2" type="ORF">GCM10009854_31590</name>
</gene>
<reference evidence="3" key="1">
    <citation type="journal article" date="2019" name="Int. J. Syst. Evol. Microbiol.">
        <title>The Global Catalogue of Microorganisms (GCM) 10K type strain sequencing project: providing services to taxonomists for standard genome sequencing and annotation.</title>
        <authorList>
            <consortium name="The Broad Institute Genomics Platform"/>
            <consortium name="The Broad Institute Genome Sequencing Center for Infectious Disease"/>
            <person name="Wu L."/>
            <person name="Ma J."/>
        </authorList>
    </citation>
    <scope>NUCLEOTIDE SEQUENCE [LARGE SCALE GENOMIC DNA]</scope>
    <source>
        <strain evidence="3">JCM 16221</strain>
    </source>
</reference>
<dbReference type="Proteomes" id="UP001501218">
    <property type="component" value="Unassembled WGS sequence"/>
</dbReference>
<name>A0ABP5TJ76_9PSEU</name>
<accession>A0ABP5TJ76</accession>
<evidence type="ECO:0000256" key="1">
    <source>
        <dbReference type="SAM" id="MobiDB-lite"/>
    </source>
</evidence>
<feature type="compositionally biased region" description="Basic residues" evidence="1">
    <location>
        <begin position="92"/>
        <end position="103"/>
    </location>
</feature>